<dbReference type="InterPro" id="IPR007921">
    <property type="entry name" value="CHAP_dom"/>
</dbReference>
<gene>
    <name evidence="3" type="ORF">GCM10025866_07130</name>
</gene>
<feature type="domain" description="Peptidase C51" evidence="2">
    <location>
        <begin position="121"/>
        <end position="250"/>
    </location>
</feature>
<dbReference type="EMBL" id="AP027731">
    <property type="protein sequence ID" value="BDZ44804.1"/>
    <property type="molecule type" value="Genomic_DNA"/>
</dbReference>
<protein>
    <recommendedName>
        <fullName evidence="2">Peptidase C51 domain-containing protein</fullName>
    </recommendedName>
</protein>
<evidence type="ECO:0000313" key="3">
    <source>
        <dbReference type="EMBL" id="BDZ44804.1"/>
    </source>
</evidence>
<dbReference type="Proteomes" id="UP001321498">
    <property type="component" value="Chromosome"/>
</dbReference>
<evidence type="ECO:0000313" key="4">
    <source>
        <dbReference type="Proteomes" id="UP001321498"/>
    </source>
</evidence>
<reference evidence="4" key="1">
    <citation type="journal article" date="2019" name="Int. J. Syst. Evol. Microbiol.">
        <title>The Global Catalogue of Microorganisms (GCM) 10K type strain sequencing project: providing services to taxonomists for standard genome sequencing and annotation.</title>
        <authorList>
            <consortium name="The Broad Institute Genomics Platform"/>
            <consortium name="The Broad Institute Genome Sequencing Center for Infectious Disease"/>
            <person name="Wu L."/>
            <person name="Ma J."/>
        </authorList>
    </citation>
    <scope>NUCLEOTIDE SEQUENCE [LARGE SCALE GENOMIC DNA]</scope>
    <source>
        <strain evidence="4">NBRC 108725</strain>
    </source>
</reference>
<dbReference type="PROSITE" id="PS50911">
    <property type="entry name" value="CHAP"/>
    <property type="match status" value="1"/>
</dbReference>
<keyword evidence="4" id="KW-1185">Reference proteome</keyword>
<sequence>MGAIAEPRPSARPRRLAPTPAPVSRRNGWSVLVTVLVVPGLVATAALPAYASTHAPDERTAPGLPAAQSFTVSAAAVADLIDRTGLSATSEEEMRQRLADPVKVDRVQSYVSSGAQEAGDDYPWFYEAPDTEGGGLSPLGYYYRECVDFVAWRLNRDAGSVGAPFRWTWSNLTPSGGDASQWAYAWDSHGWPTGSDPVAGSVAWFAGNHVAYVKEVLPDGQVLIEEYNHGMSHKYGQRIIPASSVALFLYAPPA</sequence>
<name>A0ABM8G9E5_9MICO</name>
<dbReference type="Pfam" id="PF05257">
    <property type="entry name" value="CHAP"/>
    <property type="match status" value="1"/>
</dbReference>
<organism evidence="3 4">
    <name type="scientific">Naasia aerilata</name>
    <dbReference type="NCBI Taxonomy" id="1162966"/>
    <lineage>
        <taxon>Bacteria</taxon>
        <taxon>Bacillati</taxon>
        <taxon>Actinomycetota</taxon>
        <taxon>Actinomycetes</taxon>
        <taxon>Micrococcales</taxon>
        <taxon>Microbacteriaceae</taxon>
        <taxon>Naasia</taxon>
    </lineage>
</organism>
<evidence type="ECO:0000259" key="2">
    <source>
        <dbReference type="PROSITE" id="PS50911"/>
    </source>
</evidence>
<evidence type="ECO:0000256" key="1">
    <source>
        <dbReference type="SAM" id="MobiDB-lite"/>
    </source>
</evidence>
<accession>A0ABM8G9E5</accession>
<dbReference type="Gene3D" id="3.90.1720.10">
    <property type="entry name" value="endopeptidase domain like (from Nostoc punctiforme)"/>
    <property type="match status" value="1"/>
</dbReference>
<feature type="region of interest" description="Disordered" evidence="1">
    <location>
        <begin position="1"/>
        <end position="23"/>
    </location>
</feature>
<dbReference type="SUPFAM" id="SSF54001">
    <property type="entry name" value="Cysteine proteinases"/>
    <property type="match status" value="1"/>
</dbReference>
<proteinExistence type="predicted"/>
<dbReference type="InterPro" id="IPR038765">
    <property type="entry name" value="Papain-like_cys_pep_sf"/>
</dbReference>
<dbReference type="RefSeq" id="WP_286278217.1">
    <property type="nucleotide sequence ID" value="NZ_AP027731.1"/>
</dbReference>